<comment type="caution">
    <text evidence="6">The sequence shown here is derived from an EMBL/GenBank/DDBJ whole genome shotgun (WGS) entry which is preliminary data.</text>
</comment>
<dbReference type="GO" id="GO:0016787">
    <property type="term" value="F:hydrolase activity"/>
    <property type="evidence" value="ECO:0007669"/>
    <property type="project" value="UniProtKB-KW"/>
</dbReference>
<dbReference type="EMBL" id="JAAGOB010000003">
    <property type="protein sequence ID" value="NED94903.1"/>
    <property type="molecule type" value="Genomic_DNA"/>
</dbReference>
<dbReference type="InterPro" id="IPR017853">
    <property type="entry name" value="GH"/>
</dbReference>
<organism evidence="6 7">
    <name type="scientific">Phytoactinopolyspora alkaliphila</name>
    <dbReference type="NCBI Taxonomy" id="1783498"/>
    <lineage>
        <taxon>Bacteria</taxon>
        <taxon>Bacillati</taxon>
        <taxon>Actinomycetota</taxon>
        <taxon>Actinomycetes</taxon>
        <taxon>Jiangellales</taxon>
        <taxon>Jiangellaceae</taxon>
        <taxon>Phytoactinopolyspora</taxon>
    </lineage>
</organism>
<dbReference type="RefSeq" id="WP_163817198.1">
    <property type="nucleotide sequence ID" value="NZ_JAAGOB010000003.1"/>
</dbReference>
<evidence type="ECO:0000256" key="2">
    <source>
        <dbReference type="SAM" id="MobiDB-lite"/>
    </source>
</evidence>
<feature type="chain" id="PRO_5026783472" evidence="3">
    <location>
        <begin position="24"/>
        <end position="575"/>
    </location>
</feature>
<sequence>MRPTHIAALATAVSLMVAGAAAAAPDEPGRSGQQDGQAADPDRKGADNGRRQVLSNLIGHDRHAGRVLWYDLSANVENLDTPEKVATMVGKTADAGFDTIVLDVGNYTGFVAYESEIAPHISESATYAGRTYPAGYDLLEEVLEAAEDRGVQVHANLNVFAQGATSAGEGPAFDNPEWQSVFYEGRRMAAAGTASYPITGTNLERGTDQLVLYTSDEHDVSPANRWGAEAAVVDGVVIELRDRAEDDSPPMPVPENGVVLSGHGAAREWLVANAVEGASIDLSQTDTRLVPAADHQAQFATFVNPLRDDVRAYAQSLITEIVERYDVDGVVLDRTRYASQYADFSPESRAAFEERIGAPVAEWPEDIFEIVFTDTGQEIERGPLFQDWLEFRASVITDFVDDTSALVREIDPDVTYSTYAGAWYPLYWHEGVNWGSRNYQPDLDWAGPGYGATGYAESLDFFMAGTYFEDVTRDEAVDSGRPEDWYSVEGSAEIAMEATDLATFVYGSLFVLQYEDDEDRFRRAMEMAMERTHGLMVFDLVYLEMYDWWHIVAEVLDRPGASPHTNPGFLELVRR</sequence>
<reference evidence="6 7" key="1">
    <citation type="submission" date="2020-02" db="EMBL/GenBank/DDBJ databases">
        <authorList>
            <person name="Li X.-J."/>
            <person name="Feng X.-M."/>
        </authorList>
    </citation>
    <scope>NUCLEOTIDE SEQUENCE [LARGE SCALE GENOMIC DNA]</scope>
    <source>
        <strain evidence="6 7">CGMCC 4.7225</strain>
    </source>
</reference>
<dbReference type="AlphaFoldDB" id="A0A6N9YIS4"/>
<dbReference type="SUPFAM" id="SSF51445">
    <property type="entry name" value="(Trans)glycosidases"/>
    <property type="match status" value="1"/>
</dbReference>
<feature type="signal peptide" evidence="3">
    <location>
        <begin position="1"/>
        <end position="23"/>
    </location>
</feature>
<dbReference type="InterPro" id="IPR003790">
    <property type="entry name" value="GHL10"/>
</dbReference>
<protein>
    <submittedName>
        <fullName evidence="6">Family 10 glycosylhydrolase</fullName>
    </submittedName>
</protein>
<accession>A0A6N9YIS4</accession>
<keyword evidence="6" id="KW-0378">Hydrolase</keyword>
<dbReference type="InterPro" id="IPR052177">
    <property type="entry name" value="Divisome_Glycosyl_Hydrolase"/>
</dbReference>
<dbReference type="Pfam" id="PF02638">
    <property type="entry name" value="GHL10"/>
    <property type="match status" value="1"/>
</dbReference>
<dbReference type="Gene3D" id="3.20.20.80">
    <property type="entry name" value="Glycosidases"/>
    <property type="match status" value="2"/>
</dbReference>
<keyword evidence="1 3" id="KW-0732">Signal</keyword>
<evidence type="ECO:0000259" key="4">
    <source>
        <dbReference type="Pfam" id="PF02638"/>
    </source>
</evidence>
<feature type="domain" description="DUF4985" evidence="5">
    <location>
        <begin position="443"/>
        <end position="553"/>
    </location>
</feature>
<evidence type="ECO:0000256" key="3">
    <source>
        <dbReference type="SAM" id="SignalP"/>
    </source>
</evidence>
<dbReference type="PANTHER" id="PTHR43405:SF1">
    <property type="entry name" value="GLYCOSYL HYDROLASE DIGH"/>
    <property type="match status" value="1"/>
</dbReference>
<evidence type="ECO:0000313" key="7">
    <source>
        <dbReference type="Proteomes" id="UP000469185"/>
    </source>
</evidence>
<evidence type="ECO:0000256" key="1">
    <source>
        <dbReference type="ARBA" id="ARBA00022729"/>
    </source>
</evidence>
<gene>
    <name evidence="6" type="ORF">G1H11_06210</name>
</gene>
<evidence type="ECO:0000313" key="6">
    <source>
        <dbReference type="EMBL" id="NED94903.1"/>
    </source>
</evidence>
<dbReference type="PANTHER" id="PTHR43405">
    <property type="entry name" value="GLYCOSYL HYDROLASE DIGH"/>
    <property type="match status" value="1"/>
</dbReference>
<feature type="region of interest" description="Disordered" evidence="2">
    <location>
        <begin position="24"/>
        <end position="49"/>
    </location>
</feature>
<dbReference type="Proteomes" id="UP000469185">
    <property type="component" value="Unassembled WGS sequence"/>
</dbReference>
<keyword evidence="7" id="KW-1185">Reference proteome</keyword>
<dbReference type="Pfam" id="PF16373">
    <property type="entry name" value="DUF4985"/>
    <property type="match status" value="1"/>
</dbReference>
<feature type="domain" description="Glycosyl hydrolase-like 10" evidence="4">
    <location>
        <begin position="301"/>
        <end position="418"/>
    </location>
</feature>
<evidence type="ECO:0000259" key="5">
    <source>
        <dbReference type="Pfam" id="PF16373"/>
    </source>
</evidence>
<name>A0A6N9YIS4_9ACTN</name>
<feature type="compositionally biased region" description="Basic and acidic residues" evidence="2">
    <location>
        <begin position="40"/>
        <end position="49"/>
    </location>
</feature>
<dbReference type="InterPro" id="IPR032280">
    <property type="entry name" value="DUF4985"/>
</dbReference>
<proteinExistence type="predicted"/>